<accession>A0A4V4H380</accession>
<dbReference type="AlphaFoldDB" id="A0A4V4H380"/>
<feature type="compositionally biased region" description="Basic residues" evidence="1">
    <location>
        <begin position="80"/>
        <end position="89"/>
    </location>
</feature>
<feature type="region of interest" description="Disordered" evidence="1">
    <location>
        <begin position="63"/>
        <end position="89"/>
    </location>
</feature>
<keyword evidence="3" id="KW-1185">Reference proteome</keyword>
<evidence type="ECO:0000313" key="3">
    <source>
        <dbReference type="Proteomes" id="UP000317650"/>
    </source>
</evidence>
<organism evidence="2 3">
    <name type="scientific">Musa balbisiana</name>
    <name type="common">Banana</name>
    <dbReference type="NCBI Taxonomy" id="52838"/>
    <lineage>
        <taxon>Eukaryota</taxon>
        <taxon>Viridiplantae</taxon>
        <taxon>Streptophyta</taxon>
        <taxon>Embryophyta</taxon>
        <taxon>Tracheophyta</taxon>
        <taxon>Spermatophyta</taxon>
        <taxon>Magnoliopsida</taxon>
        <taxon>Liliopsida</taxon>
        <taxon>Zingiberales</taxon>
        <taxon>Musaceae</taxon>
        <taxon>Musa</taxon>
    </lineage>
</organism>
<gene>
    <name evidence="2" type="ORF">C4D60_Mb09t13180</name>
</gene>
<proteinExistence type="predicted"/>
<evidence type="ECO:0000256" key="1">
    <source>
        <dbReference type="SAM" id="MobiDB-lite"/>
    </source>
</evidence>
<reference evidence="2 3" key="1">
    <citation type="journal article" date="2019" name="Nat. Plants">
        <title>Genome sequencing of Musa balbisiana reveals subgenome evolution and function divergence in polyploid bananas.</title>
        <authorList>
            <person name="Yao X."/>
        </authorList>
    </citation>
    <scope>NUCLEOTIDE SEQUENCE [LARGE SCALE GENOMIC DNA]</scope>
    <source>
        <strain evidence="3">cv. DH-PKW</strain>
        <tissue evidence="2">Leaves</tissue>
    </source>
</reference>
<sequence length="89" mass="9479">MRDGSAWWLGRPRNDFNPSETTLPSSSTGNPNGGGASLPSSPLIALSVFFAILRRISPPPPPYATRISTGSAPADLASPRNRRLPRLIP</sequence>
<dbReference type="Proteomes" id="UP000317650">
    <property type="component" value="Chromosome 9"/>
</dbReference>
<name>A0A4V4H380_MUSBA</name>
<feature type="region of interest" description="Disordered" evidence="1">
    <location>
        <begin position="1"/>
        <end position="38"/>
    </location>
</feature>
<dbReference type="EMBL" id="PYDT01000010">
    <property type="protein sequence ID" value="THU47216.1"/>
    <property type="molecule type" value="Genomic_DNA"/>
</dbReference>
<evidence type="ECO:0000313" key="2">
    <source>
        <dbReference type="EMBL" id="THU47216.1"/>
    </source>
</evidence>
<protein>
    <submittedName>
        <fullName evidence="2">Uncharacterized protein</fullName>
    </submittedName>
</protein>
<comment type="caution">
    <text evidence="2">The sequence shown here is derived from an EMBL/GenBank/DDBJ whole genome shotgun (WGS) entry which is preliminary data.</text>
</comment>